<accession>A0AAV2B3B8</accession>
<proteinExistence type="predicted"/>
<evidence type="ECO:0000313" key="3">
    <source>
        <dbReference type="Proteomes" id="UP001497382"/>
    </source>
</evidence>
<keyword evidence="3" id="KW-1185">Reference proteome</keyword>
<protein>
    <submittedName>
        <fullName evidence="2">Uncharacterized protein</fullName>
    </submittedName>
</protein>
<feature type="region of interest" description="Disordered" evidence="1">
    <location>
        <begin position="97"/>
        <end position="182"/>
    </location>
</feature>
<reference evidence="2 3" key="1">
    <citation type="submission" date="2024-04" db="EMBL/GenBank/DDBJ databases">
        <authorList>
            <person name="Rising A."/>
            <person name="Reimegard J."/>
            <person name="Sonavane S."/>
            <person name="Akerstrom W."/>
            <person name="Nylinder S."/>
            <person name="Hedman E."/>
            <person name="Kallberg Y."/>
        </authorList>
    </citation>
    <scope>NUCLEOTIDE SEQUENCE [LARGE SCALE GENOMIC DNA]</scope>
</reference>
<dbReference type="EMBL" id="CAXIEN010000263">
    <property type="protein sequence ID" value="CAL1290405.1"/>
    <property type="molecule type" value="Genomic_DNA"/>
</dbReference>
<feature type="compositionally biased region" description="Basic residues" evidence="1">
    <location>
        <begin position="155"/>
        <end position="164"/>
    </location>
</feature>
<comment type="caution">
    <text evidence="2">The sequence shown here is derived from an EMBL/GenBank/DDBJ whole genome shotgun (WGS) entry which is preliminary data.</text>
</comment>
<feature type="region of interest" description="Disordered" evidence="1">
    <location>
        <begin position="36"/>
        <end position="59"/>
    </location>
</feature>
<name>A0AAV2B3B8_9ARAC</name>
<evidence type="ECO:0000313" key="2">
    <source>
        <dbReference type="EMBL" id="CAL1290405.1"/>
    </source>
</evidence>
<sequence length="182" mass="19791">NSLGRPVRRSTRTAAVAASTRISQWFRQRRDEIIPWEDLSEGPPGRLPWQRPQESANGSDCGGMRSLLMGIKSALQGFIKSSPLVFQIPSDDEDLIPQRDRFRSRSSRRVARMDSEAESMPQTNGVDGGGMAEPPASFPAIVQESSLPGVEKKAGRGGRRRRPLPQKNACGGGTSTGMSSLD</sequence>
<feature type="non-terminal residue" evidence="2">
    <location>
        <position position="1"/>
    </location>
</feature>
<dbReference type="Proteomes" id="UP001497382">
    <property type="component" value="Unassembled WGS sequence"/>
</dbReference>
<organism evidence="2 3">
    <name type="scientific">Larinioides sclopetarius</name>
    <dbReference type="NCBI Taxonomy" id="280406"/>
    <lineage>
        <taxon>Eukaryota</taxon>
        <taxon>Metazoa</taxon>
        <taxon>Ecdysozoa</taxon>
        <taxon>Arthropoda</taxon>
        <taxon>Chelicerata</taxon>
        <taxon>Arachnida</taxon>
        <taxon>Araneae</taxon>
        <taxon>Araneomorphae</taxon>
        <taxon>Entelegynae</taxon>
        <taxon>Araneoidea</taxon>
        <taxon>Araneidae</taxon>
        <taxon>Larinioides</taxon>
    </lineage>
</organism>
<gene>
    <name evidence="2" type="ORF">LARSCL_LOCUS16465</name>
</gene>
<dbReference type="AlphaFoldDB" id="A0AAV2B3B8"/>
<evidence type="ECO:0000256" key="1">
    <source>
        <dbReference type="SAM" id="MobiDB-lite"/>
    </source>
</evidence>